<reference evidence="2 3" key="1">
    <citation type="journal article" date="2013" name="Genome Announc.">
        <title>Draft genome sequence of the moderately halophilic gammaproteobacterium Halomonas anticariensis FP35.</title>
        <authorList>
            <person name="Tahrioui A."/>
            <person name="Quesada E."/>
            <person name="Llamas I."/>
        </authorList>
    </citation>
    <scope>NUCLEOTIDE SEQUENCE [LARGE SCALE GENOMIC DNA]</scope>
    <source>
        <strain evidence="3">DSM 16096 / CECT 5854 / LMG 22089 / FP35</strain>
    </source>
</reference>
<dbReference type="PATRIC" id="fig|1121939.11.peg.3322"/>
<protein>
    <recommendedName>
        <fullName evidence="1">DUF6969 domain-containing protein</fullName>
    </recommendedName>
</protein>
<dbReference type="InterPro" id="IPR054242">
    <property type="entry name" value="DUF6969"/>
</dbReference>
<dbReference type="AlphaFoldDB" id="S2L8R4"/>
<dbReference type="EMBL" id="ASTJ01000036">
    <property type="protein sequence ID" value="EPC01151.1"/>
    <property type="molecule type" value="Genomic_DNA"/>
</dbReference>
<sequence length="233" mass="26797">MSSFEAFAIGEPVSTPSLEGYSREQLQAMAKAAREALDCQRVLKKVGLNLVGEILKGQGKFVQFNHYPDGDVYDRETGGQYYYHAHREGEHGHFHLFNRPSRDNQPGKVKTPTHLIAISMDAWGLPIGLFTTNRWVTGEKWRRADKTLALADAFEIDHAWPSWPVNRWITAMLHCYRPYLEVLLAHRDREIERLRASQDDVFENRDLEVIGQLPIDLPNWSKQLEETLSQRAA</sequence>
<feature type="domain" description="DUF6969" evidence="1">
    <location>
        <begin position="31"/>
        <end position="215"/>
    </location>
</feature>
<gene>
    <name evidence="2" type="ORF">L861_11290</name>
</gene>
<name>S2L8R4_LITA3</name>
<dbReference type="STRING" id="1121939.L861_11290"/>
<evidence type="ECO:0000259" key="1">
    <source>
        <dbReference type="Pfam" id="PF22308"/>
    </source>
</evidence>
<proteinExistence type="predicted"/>
<accession>S2L8R4</accession>
<evidence type="ECO:0000313" key="3">
    <source>
        <dbReference type="Proteomes" id="UP000014463"/>
    </source>
</evidence>
<dbReference type="eggNOG" id="ENOG502ZCN0">
    <property type="taxonomic scope" value="Bacteria"/>
</dbReference>
<dbReference type="Pfam" id="PF22308">
    <property type="entry name" value="DUF6969"/>
    <property type="match status" value="1"/>
</dbReference>
<dbReference type="Proteomes" id="UP000014463">
    <property type="component" value="Unassembled WGS sequence"/>
</dbReference>
<keyword evidence="3" id="KW-1185">Reference proteome</keyword>
<evidence type="ECO:0000313" key="2">
    <source>
        <dbReference type="EMBL" id="EPC01151.1"/>
    </source>
</evidence>
<comment type="caution">
    <text evidence="2">The sequence shown here is derived from an EMBL/GenBank/DDBJ whole genome shotgun (WGS) entry which is preliminary data.</text>
</comment>
<organism evidence="2 3">
    <name type="scientific">Litchfieldella anticariensis (strain DSM 16096 / CECT 5854 / CIP 108499 / LMG 22089 / FP35)</name>
    <name type="common">Halomonas anticariensis</name>
    <dbReference type="NCBI Taxonomy" id="1121939"/>
    <lineage>
        <taxon>Bacteria</taxon>
        <taxon>Pseudomonadati</taxon>
        <taxon>Pseudomonadota</taxon>
        <taxon>Gammaproteobacteria</taxon>
        <taxon>Oceanospirillales</taxon>
        <taxon>Halomonadaceae</taxon>
        <taxon>Litchfieldella</taxon>
    </lineage>
</organism>
<dbReference type="OrthoDB" id="6115415at2"/>
<dbReference type="RefSeq" id="WP_016417841.1">
    <property type="nucleotide sequence ID" value="NZ_KE332392.1"/>
</dbReference>